<evidence type="ECO:0000313" key="2">
    <source>
        <dbReference type="EMBL" id="KAI5423666.1"/>
    </source>
</evidence>
<keyword evidence="3" id="KW-1185">Reference proteome</keyword>
<proteinExistence type="predicted"/>
<organism evidence="2 3">
    <name type="scientific">Pisum sativum</name>
    <name type="common">Garden pea</name>
    <name type="synonym">Lathyrus oleraceus</name>
    <dbReference type="NCBI Taxonomy" id="3888"/>
    <lineage>
        <taxon>Eukaryota</taxon>
        <taxon>Viridiplantae</taxon>
        <taxon>Streptophyta</taxon>
        <taxon>Embryophyta</taxon>
        <taxon>Tracheophyta</taxon>
        <taxon>Spermatophyta</taxon>
        <taxon>Magnoliopsida</taxon>
        <taxon>eudicotyledons</taxon>
        <taxon>Gunneridae</taxon>
        <taxon>Pentapetalae</taxon>
        <taxon>rosids</taxon>
        <taxon>fabids</taxon>
        <taxon>Fabales</taxon>
        <taxon>Fabaceae</taxon>
        <taxon>Papilionoideae</taxon>
        <taxon>50 kb inversion clade</taxon>
        <taxon>NPAAA clade</taxon>
        <taxon>Hologalegina</taxon>
        <taxon>IRL clade</taxon>
        <taxon>Fabeae</taxon>
        <taxon>Lathyrus</taxon>
    </lineage>
</organism>
<sequence>MSKNVVCGVLIKEQDFHPSSIYFISRVLARPETHYQKIEKATLAFVTASRKLHRYLSIKRFTASKMENSKKERKREKREENEAFKEIMDYQSKWTCGAHYPRSMAPATLVQEVGGARHQPLRSGCYKGDARHSLRS</sequence>
<comment type="caution">
    <text evidence="2">The sequence shown here is derived from an EMBL/GenBank/DDBJ whole genome shotgun (WGS) entry which is preliminary data.</text>
</comment>
<protein>
    <recommendedName>
        <fullName evidence="1">Reverse transcriptase/retrotransposon-derived protein RNase H-like domain-containing protein</fullName>
    </recommendedName>
</protein>
<evidence type="ECO:0000313" key="3">
    <source>
        <dbReference type="Proteomes" id="UP001058974"/>
    </source>
</evidence>
<dbReference type="InterPro" id="IPR041577">
    <property type="entry name" value="RT_RNaseH_2"/>
</dbReference>
<dbReference type="Proteomes" id="UP001058974">
    <property type="component" value="Chromosome 3"/>
</dbReference>
<gene>
    <name evidence="2" type="ORF">KIW84_030043</name>
</gene>
<reference evidence="2 3" key="1">
    <citation type="journal article" date="2022" name="Nat. Genet.">
        <title>Improved pea reference genome and pan-genome highlight genomic features and evolutionary characteristics.</title>
        <authorList>
            <person name="Yang T."/>
            <person name="Liu R."/>
            <person name="Luo Y."/>
            <person name="Hu S."/>
            <person name="Wang D."/>
            <person name="Wang C."/>
            <person name="Pandey M.K."/>
            <person name="Ge S."/>
            <person name="Xu Q."/>
            <person name="Li N."/>
            <person name="Li G."/>
            <person name="Huang Y."/>
            <person name="Saxena R.K."/>
            <person name="Ji Y."/>
            <person name="Li M."/>
            <person name="Yan X."/>
            <person name="He Y."/>
            <person name="Liu Y."/>
            <person name="Wang X."/>
            <person name="Xiang C."/>
            <person name="Varshney R.K."/>
            <person name="Ding H."/>
            <person name="Gao S."/>
            <person name="Zong X."/>
        </authorList>
    </citation>
    <scope>NUCLEOTIDE SEQUENCE [LARGE SCALE GENOMIC DNA]</scope>
    <source>
        <strain evidence="2 3">cv. Zhongwan 6</strain>
    </source>
</reference>
<feature type="domain" description="Reverse transcriptase/retrotransposon-derived protein RNase H-like" evidence="1">
    <location>
        <begin position="2"/>
        <end position="62"/>
    </location>
</feature>
<dbReference type="Pfam" id="PF17919">
    <property type="entry name" value="RT_RNaseH_2"/>
    <property type="match status" value="1"/>
</dbReference>
<dbReference type="AlphaFoldDB" id="A0A9D5AYE1"/>
<dbReference type="EMBL" id="JAMSHJ010000003">
    <property type="protein sequence ID" value="KAI5423666.1"/>
    <property type="molecule type" value="Genomic_DNA"/>
</dbReference>
<dbReference type="GO" id="GO:0016787">
    <property type="term" value="F:hydrolase activity"/>
    <property type="evidence" value="ECO:0007669"/>
    <property type="project" value="UniProtKB-KW"/>
</dbReference>
<dbReference type="GO" id="GO:0004519">
    <property type="term" value="F:endonuclease activity"/>
    <property type="evidence" value="ECO:0007669"/>
    <property type="project" value="UniProtKB-KW"/>
</dbReference>
<dbReference type="Gramene" id="Psat03G0004300-T1">
    <property type="protein sequence ID" value="KAI5423666.1"/>
    <property type="gene ID" value="KIW84_030043"/>
</dbReference>
<name>A0A9D5AYE1_PEA</name>
<dbReference type="GO" id="GO:0003964">
    <property type="term" value="F:RNA-directed DNA polymerase activity"/>
    <property type="evidence" value="ECO:0007669"/>
    <property type="project" value="UniProtKB-KW"/>
</dbReference>
<evidence type="ECO:0000259" key="1">
    <source>
        <dbReference type="Pfam" id="PF17919"/>
    </source>
</evidence>
<accession>A0A9D5AYE1</accession>